<gene>
    <name evidence="11" type="ORF">B5782_1243</name>
</gene>
<dbReference type="GO" id="GO:0005886">
    <property type="term" value="C:plasma membrane"/>
    <property type="evidence" value="ECO:0007669"/>
    <property type="project" value="TreeGrafter"/>
</dbReference>
<evidence type="ECO:0000313" key="11">
    <source>
        <dbReference type="EMBL" id="OQM51292.1"/>
    </source>
</evidence>
<dbReference type="InterPro" id="IPR013685">
    <property type="entry name" value="POTRA_FtsQ_type"/>
</dbReference>
<evidence type="ECO:0000256" key="1">
    <source>
        <dbReference type="ARBA" id="ARBA00004370"/>
    </source>
</evidence>
<evidence type="ECO:0000256" key="5">
    <source>
        <dbReference type="ARBA" id="ARBA00022989"/>
    </source>
</evidence>
<evidence type="ECO:0000256" key="4">
    <source>
        <dbReference type="ARBA" id="ARBA00022692"/>
    </source>
</evidence>
<dbReference type="PANTHER" id="PTHR37820:SF1">
    <property type="entry name" value="CELL DIVISION PROTEIN FTSQ"/>
    <property type="match status" value="1"/>
</dbReference>
<evidence type="ECO:0000256" key="6">
    <source>
        <dbReference type="ARBA" id="ARBA00023136"/>
    </source>
</evidence>
<dbReference type="Gene3D" id="3.10.20.310">
    <property type="entry name" value="membrane protein fhac"/>
    <property type="match status" value="1"/>
</dbReference>
<keyword evidence="5 9" id="KW-1133">Transmembrane helix</keyword>
<sequence length="364" mass="38652">MARRVVSSGTGSDGSATTSEKHASHGRTIQSRNHSDSLAQPQPKGRSIAGGTGRSSSSVNHAQAEAEMEHGGKSKTSRSRSGDFVDARNLAGEDFVAKTLEETTGTLGVATRPKVVDFSARLKERRKANTRVVAMRAFVSAVVAAVVVALAWLFFFSSVFRLEPGNISVVGANEWVSESQVLDIAGQQAGKSILLVSSNDVEKKIKEIPGVTSAQSKKQLPNSLEVTIKAQKPAAMLKTGEDSMTAVDSKARILNSVSGASVDGIPVIEVKDVDTSLSNRSIKEALKILSSLPESMRNSITKVTAETQDSITTEINGGDRVIVWGDSSDLKLKKAVVDKIINDPNVIGDKHNVDVSAPLRPIIK</sequence>
<dbReference type="AlphaFoldDB" id="A0A1V8PRE2"/>
<evidence type="ECO:0000259" key="10">
    <source>
        <dbReference type="PROSITE" id="PS51779"/>
    </source>
</evidence>
<dbReference type="PANTHER" id="PTHR37820">
    <property type="entry name" value="CELL DIVISION PROTEIN DIVIB"/>
    <property type="match status" value="1"/>
</dbReference>
<comment type="caution">
    <text evidence="11">The sequence shown here is derived from an EMBL/GenBank/DDBJ whole genome shotgun (WGS) entry which is preliminary data.</text>
</comment>
<keyword evidence="3 11" id="KW-0132">Cell division</keyword>
<dbReference type="EMBL" id="NAQA01000003">
    <property type="protein sequence ID" value="OQM51292.1"/>
    <property type="molecule type" value="Genomic_DNA"/>
</dbReference>
<reference evidence="11 12" key="1">
    <citation type="submission" date="2017-03" db="EMBL/GenBank/DDBJ databases">
        <title>Maternal inheritance of bifidobacteria.</title>
        <authorList>
            <person name="Lugli G.A."/>
            <person name="Duranti S."/>
            <person name="Milani C."/>
            <person name="Mancabelli L."/>
        </authorList>
    </citation>
    <scope>NUCLEOTIDE SEQUENCE [LARGE SCALE GENOMIC DNA]</scope>
    <source>
        <strain evidence="11 12">1899B</strain>
    </source>
</reference>
<accession>A0A1V8PRE2</accession>
<proteinExistence type="predicted"/>
<dbReference type="Pfam" id="PF08478">
    <property type="entry name" value="POTRA_1"/>
    <property type="match status" value="1"/>
</dbReference>
<feature type="domain" description="POTRA" evidence="10">
    <location>
        <begin position="162"/>
        <end position="231"/>
    </location>
</feature>
<dbReference type="RefSeq" id="WP_180376891.1">
    <property type="nucleotide sequence ID" value="NZ_CP128186.1"/>
</dbReference>
<dbReference type="GO" id="GO:0051301">
    <property type="term" value="P:cell division"/>
    <property type="evidence" value="ECO:0007669"/>
    <property type="project" value="UniProtKB-KW"/>
</dbReference>
<evidence type="ECO:0000256" key="9">
    <source>
        <dbReference type="SAM" id="Phobius"/>
    </source>
</evidence>
<feature type="compositionally biased region" description="Low complexity" evidence="8">
    <location>
        <begin position="7"/>
        <end position="18"/>
    </location>
</feature>
<protein>
    <submittedName>
        <fullName evidence="11">Cell division protein FtsQ</fullName>
    </submittedName>
</protein>
<dbReference type="InterPro" id="IPR050487">
    <property type="entry name" value="FtsQ_DivIB"/>
</dbReference>
<feature type="region of interest" description="Disordered" evidence="8">
    <location>
        <begin position="1"/>
        <end position="83"/>
    </location>
</feature>
<comment type="subcellular location">
    <subcellularLocation>
        <location evidence="1">Membrane</location>
    </subcellularLocation>
</comment>
<evidence type="ECO:0000256" key="7">
    <source>
        <dbReference type="ARBA" id="ARBA00023306"/>
    </source>
</evidence>
<keyword evidence="4 9" id="KW-0812">Transmembrane</keyword>
<feature type="compositionally biased region" description="Polar residues" evidence="8">
    <location>
        <begin position="27"/>
        <end position="40"/>
    </location>
</feature>
<evidence type="ECO:0000256" key="8">
    <source>
        <dbReference type="SAM" id="MobiDB-lite"/>
    </source>
</evidence>
<evidence type="ECO:0000256" key="2">
    <source>
        <dbReference type="ARBA" id="ARBA00022475"/>
    </source>
</evidence>
<organism evidence="11 12">
    <name type="scientific">Bifidobacterium catenulatum</name>
    <dbReference type="NCBI Taxonomy" id="1686"/>
    <lineage>
        <taxon>Bacteria</taxon>
        <taxon>Bacillati</taxon>
        <taxon>Actinomycetota</taxon>
        <taxon>Actinomycetes</taxon>
        <taxon>Bifidobacteriales</taxon>
        <taxon>Bifidobacteriaceae</taxon>
        <taxon>Bifidobacterium</taxon>
    </lineage>
</organism>
<keyword evidence="6 9" id="KW-0472">Membrane</keyword>
<dbReference type="PROSITE" id="PS51779">
    <property type="entry name" value="POTRA"/>
    <property type="match status" value="1"/>
</dbReference>
<evidence type="ECO:0000256" key="3">
    <source>
        <dbReference type="ARBA" id="ARBA00022618"/>
    </source>
</evidence>
<dbReference type="Proteomes" id="UP000192666">
    <property type="component" value="Unassembled WGS sequence"/>
</dbReference>
<feature type="transmembrane region" description="Helical" evidence="9">
    <location>
        <begin position="133"/>
        <end position="155"/>
    </location>
</feature>
<keyword evidence="2" id="KW-1003">Cell membrane</keyword>
<name>A0A1V8PRE2_9BIFI</name>
<dbReference type="InterPro" id="IPR034746">
    <property type="entry name" value="POTRA"/>
</dbReference>
<keyword evidence="7" id="KW-0131">Cell cycle</keyword>
<evidence type="ECO:0000313" key="12">
    <source>
        <dbReference type="Proteomes" id="UP000192666"/>
    </source>
</evidence>